<evidence type="ECO:0000256" key="7">
    <source>
        <dbReference type="ARBA" id="ARBA00015188"/>
    </source>
</evidence>
<dbReference type="SUPFAM" id="SSF56194">
    <property type="entry name" value="Uridine diphospho-N-Acetylenolpyruvylglucosamine reductase, MurB, C-terminal domain"/>
    <property type="match status" value="1"/>
</dbReference>
<evidence type="ECO:0000256" key="12">
    <source>
        <dbReference type="ARBA" id="ARBA00022857"/>
    </source>
</evidence>
<dbReference type="OrthoDB" id="9804753at2"/>
<keyword evidence="8 20" id="KW-0963">Cytoplasm</keyword>
<feature type="active site" evidence="20">
    <location>
        <position position="308"/>
    </location>
</feature>
<evidence type="ECO:0000256" key="13">
    <source>
        <dbReference type="ARBA" id="ARBA00022960"/>
    </source>
</evidence>
<keyword evidence="14 20" id="KW-0573">Peptidoglycan synthesis</keyword>
<organism evidence="22 23">
    <name type="scientific">Thioflexithrix psekupsensis</name>
    <dbReference type="NCBI Taxonomy" id="1570016"/>
    <lineage>
        <taxon>Bacteria</taxon>
        <taxon>Pseudomonadati</taxon>
        <taxon>Pseudomonadota</taxon>
        <taxon>Gammaproteobacteria</taxon>
        <taxon>Thiotrichales</taxon>
        <taxon>Thioflexithrix</taxon>
    </lineage>
</organism>
<dbReference type="RefSeq" id="WP_086487495.1">
    <property type="nucleotide sequence ID" value="NZ_MSLT01000007.1"/>
</dbReference>
<keyword evidence="10 20" id="KW-0285">Flavoprotein</keyword>
<dbReference type="AlphaFoldDB" id="A0A251XB87"/>
<dbReference type="Pfam" id="PF02873">
    <property type="entry name" value="MurB_C"/>
    <property type="match status" value="1"/>
</dbReference>
<feature type="domain" description="FAD-binding PCMH-type" evidence="21">
    <location>
        <begin position="44"/>
        <end position="209"/>
    </location>
</feature>
<proteinExistence type="inferred from homology"/>
<keyword evidence="11 20" id="KW-0274">FAD</keyword>
<keyword evidence="23" id="KW-1185">Reference proteome</keyword>
<evidence type="ECO:0000256" key="20">
    <source>
        <dbReference type="HAMAP-Rule" id="MF_00037"/>
    </source>
</evidence>
<accession>A0A251XB87</accession>
<keyword evidence="12 20" id="KW-0521">NADP</keyword>
<evidence type="ECO:0000259" key="21">
    <source>
        <dbReference type="PROSITE" id="PS51387"/>
    </source>
</evidence>
<dbReference type="NCBIfam" id="TIGR00179">
    <property type="entry name" value="murB"/>
    <property type="match status" value="1"/>
</dbReference>
<dbReference type="Gene3D" id="3.90.78.10">
    <property type="entry name" value="UDP-N-acetylenolpyruvoylglucosamine reductase, C-terminal domain"/>
    <property type="match status" value="1"/>
</dbReference>
<dbReference type="Gene3D" id="3.30.43.10">
    <property type="entry name" value="Uridine Diphospho-n-acetylenolpyruvylglucosamine Reductase, domain 2"/>
    <property type="match status" value="1"/>
</dbReference>
<evidence type="ECO:0000256" key="1">
    <source>
        <dbReference type="ARBA" id="ARBA00001974"/>
    </source>
</evidence>
<reference evidence="22 23" key="1">
    <citation type="submission" date="2016-12" db="EMBL/GenBank/DDBJ databases">
        <title>Thioflexothrix psekupsii D3 genome sequencing and assembly.</title>
        <authorList>
            <person name="Fomenkov A."/>
            <person name="Vincze T."/>
            <person name="Grabovich M."/>
            <person name="Anton B.P."/>
            <person name="Dubinina G."/>
            <person name="Orlova M."/>
            <person name="Belousova E."/>
            <person name="Roberts R.J."/>
        </authorList>
    </citation>
    <scope>NUCLEOTIDE SEQUENCE [LARGE SCALE GENOMIC DNA]</scope>
    <source>
        <strain evidence="22">D3</strain>
    </source>
</reference>
<sequence length="326" mass="35366">MTAIGLPSSEHYHGYQQGKISFVPSGLRGQLRHHEPMAEHSSWRAGGCAEWFYIPADLEDLIQFMPQIPLGMPVFWCGLGSNILVRDRGLPGVVIATAGLLNGLTWLSSDCLRVEAGVSCAKIARETSKMSLTGAEFLAGIPGTLGGALAMNAGAWGGETWNLVQSVEVLTLHGEHRRRAVVDYQVGYRHVMGPSDEWFVAATLKLAPDSDGAASQRIRELLKQRNEKQPIGLPSCGSVFRNPPGDYAARLIEAAGLKGRIYGGACVSEKHANFIINQHQATAHDIETLIHQVQQAVAEQFGVHLQTEVRIIGCGDTVELEQAVDW</sequence>
<evidence type="ECO:0000256" key="9">
    <source>
        <dbReference type="ARBA" id="ARBA00022618"/>
    </source>
</evidence>
<dbReference type="GO" id="GO:0005829">
    <property type="term" value="C:cytosol"/>
    <property type="evidence" value="ECO:0007669"/>
    <property type="project" value="TreeGrafter"/>
</dbReference>
<evidence type="ECO:0000256" key="5">
    <source>
        <dbReference type="ARBA" id="ARBA00010485"/>
    </source>
</evidence>
<keyword evidence="9 20" id="KW-0132">Cell division</keyword>
<dbReference type="PANTHER" id="PTHR21071">
    <property type="entry name" value="UDP-N-ACETYLENOLPYRUVOYLGLUCOSAMINE REDUCTASE"/>
    <property type="match status" value="1"/>
</dbReference>
<comment type="catalytic activity">
    <reaction evidence="19 20">
        <text>UDP-N-acetyl-alpha-D-muramate + NADP(+) = UDP-N-acetyl-3-O-(1-carboxyvinyl)-alpha-D-glucosamine + NADPH + H(+)</text>
        <dbReference type="Rhea" id="RHEA:12248"/>
        <dbReference type="ChEBI" id="CHEBI:15378"/>
        <dbReference type="ChEBI" id="CHEBI:57783"/>
        <dbReference type="ChEBI" id="CHEBI:58349"/>
        <dbReference type="ChEBI" id="CHEBI:68483"/>
        <dbReference type="ChEBI" id="CHEBI:70757"/>
        <dbReference type="EC" id="1.3.1.98"/>
    </reaction>
</comment>
<evidence type="ECO:0000256" key="15">
    <source>
        <dbReference type="ARBA" id="ARBA00023002"/>
    </source>
</evidence>
<dbReference type="GO" id="GO:0009252">
    <property type="term" value="P:peptidoglycan biosynthetic process"/>
    <property type="evidence" value="ECO:0007669"/>
    <property type="project" value="UniProtKB-UniRule"/>
</dbReference>
<dbReference type="GO" id="GO:0071555">
    <property type="term" value="P:cell wall organization"/>
    <property type="evidence" value="ECO:0007669"/>
    <property type="project" value="UniProtKB-KW"/>
</dbReference>
<dbReference type="GO" id="GO:0051301">
    <property type="term" value="P:cell division"/>
    <property type="evidence" value="ECO:0007669"/>
    <property type="project" value="UniProtKB-KW"/>
</dbReference>
<evidence type="ECO:0000313" key="22">
    <source>
        <dbReference type="EMBL" id="OUD15056.1"/>
    </source>
</evidence>
<evidence type="ECO:0000256" key="8">
    <source>
        <dbReference type="ARBA" id="ARBA00022490"/>
    </source>
</evidence>
<dbReference type="InterPro" id="IPR003170">
    <property type="entry name" value="MurB"/>
</dbReference>
<dbReference type="InterPro" id="IPR036635">
    <property type="entry name" value="MurB_C_sf"/>
</dbReference>
<keyword evidence="17 20" id="KW-0961">Cell wall biogenesis/degradation</keyword>
<evidence type="ECO:0000256" key="3">
    <source>
        <dbReference type="ARBA" id="ARBA00004496"/>
    </source>
</evidence>
<dbReference type="EMBL" id="MSLT01000007">
    <property type="protein sequence ID" value="OUD15056.1"/>
    <property type="molecule type" value="Genomic_DNA"/>
</dbReference>
<dbReference type="SUPFAM" id="SSF56176">
    <property type="entry name" value="FAD-binding/transporter-associated domain-like"/>
    <property type="match status" value="1"/>
</dbReference>
<keyword evidence="16 20" id="KW-0131">Cell cycle</keyword>
<comment type="cofactor">
    <cofactor evidence="1 20">
        <name>FAD</name>
        <dbReference type="ChEBI" id="CHEBI:57692"/>
    </cofactor>
</comment>
<dbReference type="HAMAP" id="MF_00037">
    <property type="entry name" value="MurB"/>
    <property type="match status" value="1"/>
</dbReference>
<evidence type="ECO:0000256" key="2">
    <source>
        <dbReference type="ARBA" id="ARBA00003921"/>
    </source>
</evidence>
<dbReference type="Pfam" id="PF01565">
    <property type="entry name" value="FAD_binding_4"/>
    <property type="match status" value="1"/>
</dbReference>
<comment type="similarity">
    <text evidence="5 20">Belongs to the MurB family.</text>
</comment>
<evidence type="ECO:0000256" key="17">
    <source>
        <dbReference type="ARBA" id="ARBA00023316"/>
    </source>
</evidence>
<evidence type="ECO:0000256" key="19">
    <source>
        <dbReference type="ARBA" id="ARBA00048914"/>
    </source>
</evidence>
<evidence type="ECO:0000256" key="4">
    <source>
        <dbReference type="ARBA" id="ARBA00004752"/>
    </source>
</evidence>
<dbReference type="Proteomes" id="UP000194798">
    <property type="component" value="Unassembled WGS sequence"/>
</dbReference>
<dbReference type="GO" id="GO:0008762">
    <property type="term" value="F:UDP-N-acetylmuramate dehydrogenase activity"/>
    <property type="evidence" value="ECO:0007669"/>
    <property type="project" value="UniProtKB-UniRule"/>
</dbReference>
<evidence type="ECO:0000256" key="18">
    <source>
        <dbReference type="ARBA" id="ARBA00031026"/>
    </source>
</evidence>
<dbReference type="Gene3D" id="3.30.465.10">
    <property type="match status" value="1"/>
</dbReference>
<keyword evidence="15 20" id="KW-0560">Oxidoreductase</keyword>
<dbReference type="InterPro" id="IPR006094">
    <property type="entry name" value="Oxid_FAD_bind_N"/>
</dbReference>
<dbReference type="GO" id="GO:0071949">
    <property type="term" value="F:FAD binding"/>
    <property type="evidence" value="ECO:0007669"/>
    <property type="project" value="InterPro"/>
</dbReference>
<dbReference type="PANTHER" id="PTHR21071:SF4">
    <property type="entry name" value="UDP-N-ACETYLENOLPYRUVOYLGLUCOSAMINE REDUCTASE"/>
    <property type="match status" value="1"/>
</dbReference>
<feature type="active site" evidence="20">
    <location>
        <position position="189"/>
    </location>
</feature>
<dbReference type="InterPro" id="IPR016167">
    <property type="entry name" value="FAD-bd_PCMH_sub1"/>
</dbReference>
<evidence type="ECO:0000256" key="10">
    <source>
        <dbReference type="ARBA" id="ARBA00022630"/>
    </source>
</evidence>
<evidence type="ECO:0000256" key="14">
    <source>
        <dbReference type="ARBA" id="ARBA00022984"/>
    </source>
</evidence>
<protein>
    <recommendedName>
        <fullName evidence="7 20">UDP-N-acetylenolpyruvoylglucosamine reductase</fullName>
        <ecNumber evidence="6 20">1.3.1.98</ecNumber>
    </recommendedName>
    <alternativeName>
        <fullName evidence="18 20">UDP-N-acetylmuramate dehydrogenase</fullName>
    </alternativeName>
</protein>
<dbReference type="PROSITE" id="PS51387">
    <property type="entry name" value="FAD_PCMH"/>
    <property type="match status" value="1"/>
</dbReference>
<dbReference type="GO" id="GO:0008360">
    <property type="term" value="P:regulation of cell shape"/>
    <property type="evidence" value="ECO:0007669"/>
    <property type="project" value="UniProtKB-KW"/>
</dbReference>
<dbReference type="InterPro" id="IPR016166">
    <property type="entry name" value="FAD-bd_PCMH"/>
</dbReference>
<comment type="caution">
    <text evidence="22">The sequence shown here is derived from an EMBL/GenBank/DDBJ whole genome shotgun (WGS) entry which is preliminary data.</text>
</comment>
<dbReference type="UniPathway" id="UPA00219"/>
<evidence type="ECO:0000256" key="16">
    <source>
        <dbReference type="ARBA" id="ARBA00023306"/>
    </source>
</evidence>
<comment type="pathway">
    <text evidence="4 20">Cell wall biogenesis; peptidoglycan biosynthesis.</text>
</comment>
<evidence type="ECO:0000256" key="6">
    <source>
        <dbReference type="ARBA" id="ARBA00012518"/>
    </source>
</evidence>
<evidence type="ECO:0000313" key="23">
    <source>
        <dbReference type="Proteomes" id="UP000194798"/>
    </source>
</evidence>
<dbReference type="InterPro" id="IPR011601">
    <property type="entry name" value="MurB_C"/>
</dbReference>
<dbReference type="EC" id="1.3.1.98" evidence="6 20"/>
<comment type="function">
    <text evidence="2 20">Cell wall formation.</text>
</comment>
<comment type="subcellular location">
    <subcellularLocation>
        <location evidence="3 20">Cytoplasm</location>
    </subcellularLocation>
</comment>
<keyword evidence="13 20" id="KW-0133">Cell shape</keyword>
<evidence type="ECO:0000256" key="11">
    <source>
        <dbReference type="ARBA" id="ARBA00022827"/>
    </source>
</evidence>
<gene>
    <name evidence="20" type="primary">murB</name>
    <name evidence="22" type="ORF">TPSD3_05010</name>
</gene>
<feature type="active site" description="Proton donor" evidence="20">
    <location>
        <position position="238"/>
    </location>
</feature>
<dbReference type="NCBIfam" id="NF010480">
    <property type="entry name" value="PRK13905.1"/>
    <property type="match status" value="1"/>
</dbReference>
<dbReference type="InterPro" id="IPR016169">
    <property type="entry name" value="FAD-bd_PCMH_sub2"/>
</dbReference>
<name>A0A251XB87_9GAMM</name>
<dbReference type="InterPro" id="IPR036318">
    <property type="entry name" value="FAD-bd_PCMH-like_sf"/>
</dbReference>